<protein>
    <recommendedName>
        <fullName evidence="3">Aldehyde dehydrogenase</fullName>
    </recommendedName>
</protein>
<comment type="caution">
    <text evidence="5">The sequence shown here is derived from an EMBL/GenBank/DDBJ whole genome shotgun (WGS) entry which is preliminary data.</text>
</comment>
<dbReference type="InterPro" id="IPR016162">
    <property type="entry name" value="Ald_DH_N"/>
</dbReference>
<evidence type="ECO:0000256" key="3">
    <source>
        <dbReference type="PIRNR" id="PIRNR036492"/>
    </source>
</evidence>
<dbReference type="Gene3D" id="3.40.605.10">
    <property type="entry name" value="Aldehyde Dehydrogenase, Chain A, domain 1"/>
    <property type="match status" value="1"/>
</dbReference>
<sequence length="480" mass="52604">METYKIYIDGTWVTADEGSNLEVHNPATGELIANVPNGGEKETKEAIEAAHQAFTEWSAVPANIRSGYLRRVYQLMMERQNEIARVMTLEQGKPLKEAIGEVHYAAGFLDWYAEEAKRIYGETIPAWSPNKRLMVLKQPVGVVAAITPWNFPAAMITRKIAPALAAGCTVVLKPASQTPLTAIKLFEIFEEAGIPKGVVNLVTGSAQKIGKALMEDTRVRKLTFTGSTEVGKKLMEQSAQTVKKVSLELGGHAPLIVFEDADLDKAVEGALASKLRNCGQTCISSNRFYVHHKIKEVFIEKLKEKLKDFKVGNGMEEGVEVGPLIDGKSFERIKAQINDAVAKGAKIEFGGKAEHNGITQQGGYFIVPTLLSNVTGEMLVTKEETFGPVIPVITFETDEEVIKMANDTNYGLAAYFFTESLSRSMRVAEKLEFGIIGINDGKTSTPQAPFGGYKESGIGREGGHYGLEEFLEVKYISMEI</sequence>
<dbReference type="Gene3D" id="3.40.309.10">
    <property type="entry name" value="Aldehyde Dehydrogenase, Chain A, domain 2"/>
    <property type="match status" value="1"/>
</dbReference>
<dbReference type="SUPFAM" id="SSF53720">
    <property type="entry name" value="ALDH-like"/>
    <property type="match status" value="1"/>
</dbReference>
<dbReference type="InterPro" id="IPR012394">
    <property type="entry name" value="Aldehyde_DH_NAD(P)"/>
</dbReference>
<evidence type="ECO:0000313" key="5">
    <source>
        <dbReference type="EMBL" id="MBM7615641.1"/>
    </source>
</evidence>
<dbReference type="RefSeq" id="WP_204403066.1">
    <property type="nucleotide sequence ID" value="NZ_JAFBEE010000015.1"/>
</dbReference>
<dbReference type="GO" id="GO:0036243">
    <property type="term" value="F:succinate-semialdehyde dehydrogenase (NADP+) activity"/>
    <property type="evidence" value="ECO:0007669"/>
    <property type="project" value="UniProtKB-EC"/>
</dbReference>
<dbReference type="CDD" id="cd07103">
    <property type="entry name" value="ALDH_F5_SSADH_GabD"/>
    <property type="match status" value="1"/>
</dbReference>
<evidence type="ECO:0000256" key="2">
    <source>
        <dbReference type="ARBA" id="ARBA00023002"/>
    </source>
</evidence>
<name>A0ABS2NRU7_9FIRM</name>
<dbReference type="EMBL" id="JAFBEE010000015">
    <property type="protein sequence ID" value="MBM7615641.1"/>
    <property type="molecule type" value="Genomic_DNA"/>
</dbReference>
<dbReference type="Proteomes" id="UP001314796">
    <property type="component" value="Unassembled WGS sequence"/>
</dbReference>
<keyword evidence="6" id="KW-1185">Reference proteome</keyword>
<dbReference type="InterPro" id="IPR016161">
    <property type="entry name" value="Ald_DH/histidinol_DH"/>
</dbReference>
<accession>A0ABS2NRU7</accession>
<dbReference type="Pfam" id="PF00171">
    <property type="entry name" value="Aldedh"/>
    <property type="match status" value="1"/>
</dbReference>
<dbReference type="PANTHER" id="PTHR43353:SF5">
    <property type="entry name" value="SUCCINATE-SEMIALDEHYDE DEHYDROGENASE, MITOCHONDRIAL"/>
    <property type="match status" value="1"/>
</dbReference>
<keyword evidence="2 3" id="KW-0560">Oxidoreductase</keyword>
<dbReference type="GO" id="GO:0102810">
    <property type="term" value="F:glutarate-semialdehyde dehydrogenase (NADP+) activity"/>
    <property type="evidence" value="ECO:0007669"/>
    <property type="project" value="UniProtKB-EC"/>
</dbReference>
<comment type="similarity">
    <text evidence="1 3">Belongs to the aldehyde dehydrogenase family.</text>
</comment>
<dbReference type="PIRSF" id="PIRSF036492">
    <property type="entry name" value="ALDH"/>
    <property type="match status" value="1"/>
</dbReference>
<evidence type="ECO:0000259" key="4">
    <source>
        <dbReference type="Pfam" id="PF00171"/>
    </source>
</evidence>
<gene>
    <name evidence="5" type="ORF">JOC73_002214</name>
</gene>
<dbReference type="InterPro" id="IPR050740">
    <property type="entry name" value="Aldehyde_DH_Superfamily"/>
</dbReference>
<proteinExistence type="inferred from homology"/>
<dbReference type="InterPro" id="IPR015590">
    <property type="entry name" value="Aldehyde_DH_dom"/>
</dbReference>
<dbReference type="NCBIfam" id="TIGR01780">
    <property type="entry name" value="SSADH"/>
    <property type="match status" value="1"/>
</dbReference>
<organism evidence="5 6">
    <name type="scientific">Alkaliphilus hydrothermalis</name>
    <dbReference type="NCBI Taxonomy" id="1482730"/>
    <lineage>
        <taxon>Bacteria</taxon>
        <taxon>Bacillati</taxon>
        <taxon>Bacillota</taxon>
        <taxon>Clostridia</taxon>
        <taxon>Peptostreptococcales</taxon>
        <taxon>Natronincolaceae</taxon>
        <taxon>Alkaliphilus</taxon>
    </lineage>
</organism>
<reference evidence="5 6" key="1">
    <citation type="submission" date="2021-01" db="EMBL/GenBank/DDBJ databases">
        <title>Genomic Encyclopedia of Type Strains, Phase IV (KMG-IV): sequencing the most valuable type-strain genomes for metagenomic binning, comparative biology and taxonomic classification.</title>
        <authorList>
            <person name="Goeker M."/>
        </authorList>
    </citation>
    <scope>NUCLEOTIDE SEQUENCE [LARGE SCALE GENOMIC DNA]</scope>
    <source>
        <strain evidence="5 6">DSM 25890</strain>
    </source>
</reference>
<dbReference type="PANTHER" id="PTHR43353">
    <property type="entry name" value="SUCCINATE-SEMIALDEHYDE DEHYDROGENASE, MITOCHONDRIAL"/>
    <property type="match status" value="1"/>
</dbReference>
<feature type="domain" description="Aldehyde dehydrogenase" evidence="4">
    <location>
        <begin position="12"/>
        <end position="476"/>
    </location>
</feature>
<dbReference type="InterPro" id="IPR016163">
    <property type="entry name" value="Ald_DH_C"/>
</dbReference>
<evidence type="ECO:0000256" key="1">
    <source>
        <dbReference type="ARBA" id="ARBA00009986"/>
    </source>
</evidence>
<dbReference type="InterPro" id="IPR010102">
    <property type="entry name" value="Succ_semiAld_DH"/>
</dbReference>
<evidence type="ECO:0000313" key="6">
    <source>
        <dbReference type="Proteomes" id="UP001314796"/>
    </source>
</evidence>